<dbReference type="RefSeq" id="WP_011195570.1">
    <property type="nucleotide sequence ID" value="NZ_JACSIR010000038.1"/>
</dbReference>
<proteinExistence type="predicted"/>
<keyword evidence="1" id="KW-0175">Coiled coil</keyword>
<dbReference type="AlphaFoldDB" id="A0A953ICX2"/>
<comment type="caution">
    <text evidence="2">The sequence shown here is derived from an EMBL/GenBank/DDBJ whole genome shotgun (WGS) entry which is preliminary data.</text>
</comment>
<evidence type="ECO:0000313" key="3">
    <source>
        <dbReference type="Proteomes" id="UP000732377"/>
    </source>
</evidence>
<name>A0A953ICX2_SYMTR</name>
<dbReference type="EMBL" id="PIUK01000049">
    <property type="protein sequence ID" value="MBY6275950.1"/>
    <property type="molecule type" value="Genomic_DNA"/>
</dbReference>
<organism evidence="2 3">
    <name type="scientific">Symbiobacterium thermophilum</name>
    <dbReference type="NCBI Taxonomy" id="2734"/>
    <lineage>
        <taxon>Bacteria</taxon>
        <taxon>Bacillati</taxon>
        <taxon>Bacillota</taxon>
        <taxon>Clostridia</taxon>
        <taxon>Eubacteriales</taxon>
        <taxon>Symbiobacteriaceae</taxon>
        <taxon>Symbiobacterium</taxon>
    </lineage>
</organism>
<gene>
    <name evidence="2" type="ORF">CWE10_06945</name>
</gene>
<dbReference type="Proteomes" id="UP000732377">
    <property type="component" value="Unassembled WGS sequence"/>
</dbReference>
<evidence type="ECO:0000256" key="1">
    <source>
        <dbReference type="SAM" id="Coils"/>
    </source>
</evidence>
<evidence type="ECO:0000313" key="2">
    <source>
        <dbReference type="EMBL" id="MBY6275950.1"/>
    </source>
</evidence>
<sequence>MEIMALIDRLEELIQQATRVPLTGKILLDPDEILAIVDEMREVVPSEIREANRVARDRETILAEAREQAEEILREARALAAQLTSEAAVTKEAQTQADELIDQAKRVAREIRQNALEWADELFARAQPELERIAADTQRAVAAVRKAREELQNQL</sequence>
<feature type="coiled-coil region" evidence="1">
    <location>
        <begin position="48"/>
        <end position="154"/>
    </location>
</feature>
<evidence type="ECO:0008006" key="4">
    <source>
        <dbReference type="Google" id="ProtNLM"/>
    </source>
</evidence>
<reference evidence="2" key="1">
    <citation type="submission" date="2017-11" db="EMBL/GenBank/DDBJ databases">
        <title>Three new genomes from thermophilic consortium.</title>
        <authorList>
            <person name="Quaggio R."/>
            <person name="Amgarten D."/>
            <person name="Setubal J.C."/>
        </authorList>
    </citation>
    <scope>NUCLEOTIDE SEQUENCE</scope>
    <source>
        <strain evidence="2">ZCTH01-B2</strain>
    </source>
</reference>
<protein>
    <recommendedName>
        <fullName evidence="4">ATPase</fullName>
    </recommendedName>
</protein>
<accession>A0A953ICX2</accession>
<dbReference type="OMA" id="YAQANEV"/>